<evidence type="ECO:0000313" key="3">
    <source>
        <dbReference type="Proteomes" id="UP001597521"/>
    </source>
</evidence>
<feature type="transmembrane region" description="Helical" evidence="1">
    <location>
        <begin position="37"/>
        <end position="58"/>
    </location>
</feature>
<evidence type="ECO:0000256" key="1">
    <source>
        <dbReference type="SAM" id="Phobius"/>
    </source>
</evidence>
<dbReference type="RefSeq" id="WP_386830943.1">
    <property type="nucleotide sequence ID" value="NZ_JBHUNP010000001.1"/>
</dbReference>
<proteinExistence type="predicted"/>
<dbReference type="EMBL" id="JBHUNP010000001">
    <property type="protein sequence ID" value="MFD2646374.1"/>
    <property type="molecule type" value="Genomic_DNA"/>
</dbReference>
<dbReference type="Proteomes" id="UP001597521">
    <property type="component" value="Unassembled WGS sequence"/>
</dbReference>
<keyword evidence="3" id="KW-1185">Reference proteome</keyword>
<keyword evidence="1" id="KW-0812">Transmembrane</keyword>
<reference evidence="3" key="1">
    <citation type="journal article" date="2019" name="Int. J. Syst. Evol. Microbiol.">
        <title>The Global Catalogue of Microorganisms (GCM) 10K type strain sequencing project: providing services to taxonomists for standard genome sequencing and annotation.</title>
        <authorList>
            <consortium name="The Broad Institute Genomics Platform"/>
            <consortium name="The Broad Institute Genome Sequencing Center for Infectious Disease"/>
            <person name="Wu L."/>
            <person name="Ma J."/>
        </authorList>
    </citation>
    <scope>NUCLEOTIDE SEQUENCE [LARGE SCALE GENOMIC DNA]</scope>
    <source>
        <strain evidence="3">CCM 7427</strain>
    </source>
</reference>
<name>A0ABW5QGB5_9HYPH</name>
<keyword evidence="1" id="KW-0472">Membrane</keyword>
<gene>
    <name evidence="2" type="ORF">ACFSX5_01040</name>
</gene>
<organism evidence="2 3">
    <name type="scientific">Devosia albogilva</name>
    <dbReference type="NCBI Taxonomy" id="429726"/>
    <lineage>
        <taxon>Bacteria</taxon>
        <taxon>Pseudomonadati</taxon>
        <taxon>Pseudomonadota</taxon>
        <taxon>Alphaproteobacteria</taxon>
        <taxon>Hyphomicrobiales</taxon>
        <taxon>Devosiaceae</taxon>
        <taxon>Devosia</taxon>
    </lineage>
</organism>
<evidence type="ECO:0000313" key="2">
    <source>
        <dbReference type="EMBL" id="MFD2646374.1"/>
    </source>
</evidence>
<feature type="transmembrane region" description="Helical" evidence="1">
    <location>
        <begin position="12"/>
        <end position="31"/>
    </location>
</feature>
<protein>
    <submittedName>
        <fullName evidence="2">Uncharacterized protein</fullName>
    </submittedName>
</protein>
<keyword evidence="1" id="KW-1133">Transmembrane helix</keyword>
<comment type="caution">
    <text evidence="2">The sequence shown here is derived from an EMBL/GenBank/DDBJ whole genome shotgun (WGS) entry which is preliminary data.</text>
</comment>
<sequence length="101" mass="11471">MINRIWLAIVRFRTWAFNILLAMLFIAPEILNSPEVLAIIPAEYQRWFLVAAFLVNIWMRPRPATVASDPEVQVKKTLQHVDGPAVVEVKAPDGVKARIHA</sequence>
<accession>A0ABW5QGB5</accession>